<dbReference type="AlphaFoldDB" id="H5TH85"/>
<dbReference type="EMBL" id="BAFB01000029">
    <property type="protein sequence ID" value="GAB32843.1"/>
    <property type="molecule type" value="Genomic_DNA"/>
</dbReference>
<dbReference type="RefSeq" id="WP_007237105.1">
    <property type="nucleotide sequence ID" value="NZ_BAFB01000029.1"/>
</dbReference>
<reference evidence="2" key="1">
    <citation type="submission" date="2012-02" db="EMBL/GenBank/DDBJ databases">
        <title>Whole genome shotgun sequence of Gordonia otitidis NBRC 100426.</title>
        <authorList>
            <person name="Yoshida I."/>
            <person name="Hosoyama A."/>
            <person name="Tsuchikane K."/>
            <person name="Katsumata H."/>
            <person name="Yamazaki S."/>
            <person name="Fujita N."/>
        </authorList>
    </citation>
    <scope>NUCLEOTIDE SEQUENCE [LARGE SCALE GENOMIC DNA]</scope>
    <source>
        <strain evidence="2">NBRC 100426</strain>
    </source>
</reference>
<name>H5TH85_GORO1</name>
<dbReference type="Pfam" id="PF00248">
    <property type="entry name" value="Aldo_ket_red"/>
    <property type="match status" value="1"/>
</dbReference>
<keyword evidence="3" id="KW-1185">Reference proteome</keyword>
<dbReference type="InterPro" id="IPR023210">
    <property type="entry name" value="NADP_OxRdtase_dom"/>
</dbReference>
<dbReference type="STRING" id="1108044.GOOTI_029_00190"/>
<protein>
    <submittedName>
        <fullName evidence="2">Oxidoreductase</fullName>
    </submittedName>
</protein>
<proteinExistence type="predicted"/>
<comment type="caution">
    <text evidence="2">The sequence shown here is derived from an EMBL/GenBank/DDBJ whole genome shotgun (WGS) entry which is preliminary data.</text>
</comment>
<accession>H5TH85</accession>
<dbReference type="SUPFAM" id="SSF51430">
    <property type="entry name" value="NAD(P)-linked oxidoreductase"/>
    <property type="match status" value="1"/>
</dbReference>
<evidence type="ECO:0000259" key="1">
    <source>
        <dbReference type="Pfam" id="PF00248"/>
    </source>
</evidence>
<organism evidence="2 3">
    <name type="scientific">Gordonia otitidis (strain DSM 44809 / CCUG 52243 / JCM 12355 / NBRC 100426 / IFM 10032)</name>
    <dbReference type="NCBI Taxonomy" id="1108044"/>
    <lineage>
        <taxon>Bacteria</taxon>
        <taxon>Bacillati</taxon>
        <taxon>Actinomycetota</taxon>
        <taxon>Actinomycetes</taxon>
        <taxon>Mycobacteriales</taxon>
        <taxon>Gordoniaceae</taxon>
        <taxon>Gordonia</taxon>
    </lineage>
</organism>
<evidence type="ECO:0000313" key="2">
    <source>
        <dbReference type="EMBL" id="GAB32843.1"/>
    </source>
</evidence>
<feature type="domain" description="NADP-dependent oxidoreductase" evidence="1">
    <location>
        <begin position="49"/>
        <end position="306"/>
    </location>
</feature>
<evidence type="ECO:0000313" key="3">
    <source>
        <dbReference type="Proteomes" id="UP000005038"/>
    </source>
</evidence>
<dbReference type="InterPro" id="IPR036812">
    <property type="entry name" value="NAD(P)_OxRdtase_dom_sf"/>
</dbReference>
<dbReference type="PANTHER" id="PTHR43312:SF1">
    <property type="entry name" value="NADP-DEPENDENT OXIDOREDUCTASE DOMAIN-CONTAINING PROTEIN"/>
    <property type="match status" value="1"/>
</dbReference>
<dbReference type="OrthoDB" id="5522046at2"/>
<dbReference type="Proteomes" id="UP000005038">
    <property type="component" value="Unassembled WGS sequence"/>
</dbReference>
<dbReference type="Gene3D" id="3.20.20.100">
    <property type="entry name" value="NADP-dependent oxidoreductase domain"/>
    <property type="match status" value="1"/>
</dbReference>
<gene>
    <name evidence="2" type="ORF">GOOTI_029_00190</name>
</gene>
<sequence>MNTARNTLSTGATIGLGLAAVGRPAYITTTREDDLGDERSIEEMRLRTFDVLDAAYADGVRYLDCARSYGLSEQFLADWLRDHPEVDDVTVASKWGYRYVGEWEVDAEVHEVKDHSLGAFTDQWTASRSIIGDPLAIYQIHSLTPDSPALTNNALHRALARLRADGYTVGFSTSGPAQADVVRQAMSIEVDGEPLFGVVQSTWNPLETSVGPALAEAAEVGLSVVIKEGMANGRLAPGVEDESEARRVVDRVAHELDVSSDQVALAAALAQPWAAHVLSGAVTVEQVGSNVAAGELVLTAATVSELLAHPEPPAEYWAKRAQRSWS</sequence>
<dbReference type="PANTHER" id="PTHR43312">
    <property type="entry name" value="D-THREO-ALDOSE 1-DEHYDROGENASE"/>
    <property type="match status" value="1"/>
</dbReference>
<dbReference type="InterPro" id="IPR053135">
    <property type="entry name" value="AKR2_Oxidoreductase"/>
</dbReference>